<name>A0A093SVX2_9GAMM</name>
<dbReference type="SUPFAM" id="SSF110849">
    <property type="entry name" value="ParB/Sulfiredoxin"/>
    <property type="match status" value="1"/>
</dbReference>
<dbReference type="CDD" id="cd16400">
    <property type="entry name" value="ParB_Srx_like_nuclease"/>
    <property type="match status" value="1"/>
</dbReference>
<dbReference type="AlphaFoldDB" id="A0A093SVX2"/>
<keyword evidence="3" id="KW-1185">Reference proteome</keyword>
<sequence length="136" mass="15613">MFDSMTYHIALTPVQFLLPSENIDMSNVECLMEDICRCGCWTTPVPIERETGIIMDGNHRLRAATELGLKHIPCALLDYEDPRVSVYHWKTGQPFCKNLIMQTIVTQKSLFPYKTTRHLFQPALPSVSVVLDELMR</sequence>
<dbReference type="Proteomes" id="UP000032869">
    <property type="component" value="Unassembled WGS sequence"/>
</dbReference>
<gene>
    <name evidence="2" type="ORF">JV35_12350</name>
    <name evidence="1" type="ORF">KP22_13690</name>
</gene>
<dbReference type="eggNOG" id="COG1475">
    <property type="taxonomic scope" value="Bacteria"/>
</dbReference>
<reference evidence="3 4" key="1">
    <citation type="submission" date="2014-08" db="EMBL/GenBank/DDBJ databases">
        <title>Genome sequences of NCPPB Pectobacterium isolates.</title>
        <authorList>
            <person name="Glover R.H."/>
            <person name="Sapp M."/>
            <person name="Elphinstone J."/>
        </authorList>
    </citation>
    <scope>NUCLEOTIDE SEQUENCE [LARGE SCALE GENOMIC DNA]</scope>
    <source>
        <strain evidence="2 3">NCPPB 2793</strain>
        <strain evidence="1 4">NCPPB 2795</strain>
    </source>
</reference>
<evidence type="ECO:0000313" key="4">
    <source>
        <dbReference type="Proteomes" id="UP000032874"/>
    </source>
</evidence>
<accession>A0A093SVX2</accession>
<dbReference type="OrthoDB" id="8565623at2"/>
<evidence type="ECO:0000313" key="1">
    <source>
        <dbReference type="EMBL" id="KFX04404.1"/>
    </source>
</evidence>
<dbReference type="InterPro" id="IPR036086">
    <property type="entry name" value="ParB/Sulfiredoxin_sf"/>
</dbReference>
<dbReference type="Proteomes" id="UP000032874">
    <property type="component" value="Unassembled WGS sequence"/>
</dbReference>
<evidence type="ECO:0000313" key="2">
    <source>
        <dbReference type="EMBL" id="KFX19702.1"/>
    </source>
</evidence>
<protein>
    <submittedName>
        <fullName evidence="1">Transcriptional regulator</fullName>
    </submittedName>
</protein>
<dbReference type="EMBL" id="JQHL01000005">
    <property type="protein sequence ID" value="KFX19702.1"/>
    <property type="molecule type" value="Genomic_DNA"/>
</dbReference>
<dbReference type="RefSeq" id="WP_039304857.1">
    <property type="nucleotide sequence ID" value="NZ_JAODTE010000014.1"/>
</dbReference>
<comment type="caution">
    <text evidence="1">The sequence shown here is derived from an EMBL/GenBank/DDBJ whole genome shotgun (WGS) entry which is preliminary data.</text>
</comment>
<dbReference type="EMBL" id="JQHM01000005">
    <property type="protein sequence ID" value="KFX04404.1"/>
    <property type="molecule type" value="Genomic_DNA"/>
</dbReference>
<organism evidence="1 4">
    <name type="scientific">Pectobacterium betavasculorum</name>
    <dbReference type="NCBI Taxonomy" id="55207"/>
    <lineage>
        <taxon>Bacteria</taxon>
        <taxon>Pseudomonadati</taxon>
        <taxon>Pseudomonadota</taxon>
        <taxon>Gammaproteobacteria</taxon>
        <taxon>Enterobacterales</taxon>
        <taxon>Pectobacteriaceae</taxon>
        <taxon>Pectobacterium</taxon>
    </lineage>
</organism>
<dbReference type="STRING" id="55207.KP22_13690"/>
<dbReference type="Gene3D" id="3.90.1530.10">
    <property type="entry name" value="Conserved hypothetical protein from pyrococcus furiosus pfu- 392566-001, ParB domain"/>
    <property type="match status" value="1"/>
</dbReference>
<proteinExistence type="predicted"/>
<evidence type="ECO:0000313" key="3">
    <source>
        <dbReference type="Proteomes" id="UP000032869"/>
    </source>
</evidence>